<evidence type="ECO:0000313" key="2">
    <source>
        <dbReference type="EMBL" id="EKX46910.1"/>
    </source>
</evidence>
<dbReference type="Proteomes" id="UP000011087">
    <property type="component" value="Unassembled WGS sequence"/>
</dbReference>
<keyword evidence="4" id="KW-1185">Reference proteome</keyword>
<proteinExistence type="predicted"/>
<evidence type="ECO:0000256" key="1">
    <source>
        <dbReference type="SAM" id="MobiDB-lite"/>
    </source>
</evidence>
<dbReference type="GeneID" id="17303660"/>
<name>L1JFN5_GUITC</name>
<sequence length="364" mass="41012">MSYRTPLTTPTTRQVKQTGSARDHSSDPKSEGPSIETTGTSGTARNARDVLKGKSSSSRLLEIYQSPKRIMHLLDPHSGESWMLKFHKSLHASTCNRAMKLIQSLCHLIAKATDLVCWIDQKYINGSGYDNVPAVTLMFLSDAYVLSNKCRCEFSYAVNAGHWIIPVLLEENEMVKDGQIACSTGWSGQGSGDPAWWRHAQVLCEAEDGKHTVTAWHHLQAFSPPIDMREVESRGVSDEDLGTRVVERLVSHFCREEAFPREKLISTALIQQGSARIFGQNLDDHKMRVIRNVVQSPLHAESRPRSGADLFKMRRHMLLSKQFWSFKRSVRGDSFSKKLESDKDSGDRKERLRSILVKSIQDAS</sequence>
<gene>
    <name evidence="2" type="ORF">GUITHDRAFT_137895</name>
</gene>
<dbReference type="HOGENOM" id="CLU_761740_0_0_1"/>
<organism evidence="2">
    <name type="scientific">Guillardia theta (strain CCMP2712)</name>
    <name type="common">Cryptophyte</name>
    <dbReference type="NCBI Taxonomy" id="905079"/>
    <lineage>
        <taxon>Eukaryota</taxon>
        <taxon>Cryptophyceae</taxon>
        <taxon>Pyrenomonadales</taxon>
        <taxon>Geminigeraceae</taxon>
        <taxon>Guillardia</taxon>
    </lineage>
</organism>
<dbReference type="AlphaFoldDB" id="L1JFN5"/>
<dbReference type="EnsemblProtists" id="EKX46910">
    <property type="protein sequence ID" value="EKX46910"/>
    <property type="gene ID" value="GUITHDRAFT_137895"/>
</dbReference>
<accession>L1JFN5</accession>
<reference evidence="2 4" key="1">
    <citation type="journal article" date="2012" name="Nature">
        <title>Algal genomes reveal evolutionary mosaicism and the fate of nucleomorphs.</title>
        <authorList>
            <consortium name="DOE Joint Genome Institute"/>
            <person name="Curtis B.A."/>
            <person name="Tanifuji G."/>
            <person name="Burki F."/>
            <person name="Gruber A."/>
            <person name="Irimia M."/>
            <person name="Maruyama S."/>
            <person name="Arias M.C."/>
            <person name="Ball S.G."/>
            <person name="Gile G.H."/>
            <person name="Hirakawa Y."/>
            <person name="Hopkins J.F."/>
            <person name="Kuo A."/>
            <person name="Rensing S.A."/>
            <person name="Schmutz J."/>
            <person name="Symeonidi A."/>
            <person name="Elias M."/>
            <person name="Eveleigh R.J."/>
            <person name="Herman E.K."/>
            <person name="Klute M.J."/>
            <person name="Nakayama T."/>
            <person name="Obornik M."/>
            <person name="Reyes-Prieto A."/>
            <person name="Armbrust E.V."/>
            <person name="Aves S.J."/>
            <person name="Beiko R.G."/>
            <person name="Coutinho P."/>
            <person name="Dacks J.B."/>
            <person name="Durnford D.G."/>
            <person name="Fast N.M."/>
            <person name="Green B.R."/>
            <person name="Grisdale C.J."/>
            <person name="Hempel F."/>
            <person name="Henrissat B."/>
            <person name="Hoppner M.P."/>
            <person name="Ishida K."/>
            <person name="Kim E."/>
            <person name="Koreny L."/>
            <person name="Kroth P.G."/>
            <person name="Liu Y."/>
            <person name="Malik S.B."/>
            <person name="Maier U.G."/>
            <person name="McRose D."/>
            <person name="Mock T."/>
            <person name="Neilson J.A."/>
            <person name="Onodera N.T."/>
            <person name="Poole A.M."/>
            <person name="Pritham E.J."/>
            <person name="Richards T.A."/>
            <person name="Rocap G."/>
            <person name="Roy S.W."/>
            <person name="Sarai C."/>
            <person name="Schaack S."/>
            <person name="Shirato S."/>
            <person name="Slamovits C.H."/>
            <person name="Spencer D.F."/>
            <person name="Suzuki S."/>
            <person name="Worden A.Z."/>
            <person name="Zauner S."/>
            <person name="Barry K."/>
            <person name="Bell C."/>
            <person name="Bharti A.K."/>
            <person name="Crow J.A."/>
            <person name="Grimwood J."/>
            <person name="Kramer R."/>
            <person name="Lindquist E."/>
            <person name="Lucas S."/>
            <person name="Salamov A."/>
            <person name="McFadden G.I."/>
            <person name="Lane C.E."/>
            <person name="Keeling P.J."/>
            <person name="Gray M.W."/>
            <person name="Grigoriev I.V."/>
            <person name="Archibald J.M."/>
        </authorList>
    </citation>
    <scope>NUCLEOTIDE SEQUENCE</scope>
    <source>
        <strain evidence="2 4">CCMP2712</strain>
    </source>
</reference>
<feature type="region of interest" description="Disordered" evidence="1">
    <location>
        <begin position="1"/>
        <end position="53"/>
    </location>
</feature>
<protein>
    <submittedName>
        <fullName evidence="2 3">Uncharacterized protein</fullName>
    </submittedName>
</protein>
<feature type="compositionally biased region" description="Polar residues" evidence="1">
    <location>
        <begin position="1"/>
        <end position="20"/>
    </location>
</feature>
<feature type="compositionally biased region" description="Polar residues" evidence="1">
    <location>
        <begin position="35"/>
        <end position="44"/>
    </location>
</feature>
<evidence type="ECO:0000313" key="4">
    <source>
        <dbReference type="Proteomes" id="UP000011087"/>
    </source>
</evidence>
<feature type="compositionally biased region" description="Basic and acidic residues" evidence="1">
    <location>
        <begin position="21"/>
        <end position="30"/>
    </location>
</feature>
<reference evidence="3" key="3">
    <citation type="submission" date="2016-03" db="UniProtKB">
        <authorList>
            <consortium name="EnsemblProtists"/>
        </authorList>
    </citation>
    <scope>IDENTIFICATION</scope>
</reference>
<dbReference type="KEGG" id="gtt:GUITHDRAFT_137895"/>
<reference evidence="4" key="2">
    <citation type="submission" date="2012-11" db="EMBL/GenBank/DDBJ databases">
        <authorList>
            <person name="Kuo A."/>
            <person name="Curtis B.A."/>
            <person name="Tanifuji G."/>
            <person name="Burki F."/>
            <person name="Gruber A."/>
            <person name="Irimia M."/>
            <person name="Maruyama S."/>
            <person name="Arias M.C."/>
            <person name="Ball S.G."/>
            <person name="Gile G.H."/>
            <person name="Hirakawa Y."/>
            <person name="Hopkins J.F."/>
            <person name="Rensing S.A."/>
            <person name="Schmutz J."/>
            <person name="Symeonidi A."/>
            <person name="Elias M."/>
            <person name="Eveleigh R.J."/>
            <person name="Herman E.K."/>
            <person name="Klute M.J."/>
            <person name="Nakayama T."/>
            <person name="Obornik M."/>
            <person name="Reyes-Prieto A."/>
            <person name="Armbrust E.V."/>
            <person name="Aves S.J."/>
            <person name="Beiko R.G."/>
            <person name="Coutinho P."/>
            <person name="Dacks J.B."/>
            <person name="Durnford D.G."/>
            <person name="Fast N.M."/>
            <person name="Green B.R."/>
            <person name="Grisdale C."/>
            <person name="Hempe F."/>
            <person name="Henrissat B."/>
            <person name="Hoppner M.P."/>
            <person name="Ishida K.-I."/>
            <person name="Kim E."/>
            <person name="Koreny L."/>
            <person name="Kroth P.G."/>
            <person name="Liu Y."/>
            <person name="Malik S.-B."/>
            <person name="Maier U.G."/>
            <person name="McRose D."/>
            <person name="Mock T."/>
            <person name="Neilson J.A."/>
            <person name="Onodera N.T."/>
            <person name="Poole A.M."/>
            <person name="Pritham E.J."/>
            <person name="Richards T.A."/>
            <person name="Rocap G."/>
            <person name="Roy S.W."/>
            <person name="Sarai C."/>
            <person name="Schaack S."/>
            <person name="Shirato S."/>
            <person name="Slamovits C.H."/>
            <person name="Spencer D.F."/>
            <person name="Suzuki S."/>
            <person name="Worden A.Z."/>
            <person name="Zauner S."/>
            <person name="Barry K."/>
            <person name="Bell C."/>
            <person name="Bharti A.K."/>
            <person name="Crow J.A."/>
            <person name="Grimwood J."/>
            <person name="Kramer R."/>
            <person name="Lindquist E."/>
            <person name="Lucas S."/>
            <person name="Salamov A."/>
            <person name="McFadden G.I."/>
            <person name="Lane C.E."/>
            <person name="Keeling P.J."/>
            <person name="Gray M.W."/>
            <person name="Grigoriev I.V."/>
            <person name="Archibald J.M."/>
        </authorList>
    </citation>
    <scope>NUCLEOTIDE SEQUENCE</scope>
    <source>
        <strain evidence="4">CCMP2712</strain>
    </source>
</reference>
<dbReference type="RefSeq" id="XP_005833890.1">
    <property type="nucleotide sequence ID" value="XM_005833833.1"/>
</dbReference>
<dbReference type="EMBL" id="JH992992">
    <property type="protein sequence ID" value="EKX46910.1"/>
    <property type="molecule type" value="Genomic_DNA"/>
</dbReference>
<dbReference type="PaxDb" id="55529-EKX46910"/>
<evidence type="ECO:0000313" key="3">
    <source>
        <dbReference type="EnsemblProtists" id="EKX46910"/>
    </source>
</evidence>